<dbReference type="Pfam" id="PF14358">
    <property type="entry name" value="DUF4405"/>
    <property type="match status" value="1"/>
</dbReference>
<evidence type="ECO:0000259" key="2">
    <source>
        <dbReference type="Pfam" id="PF14358"/>
    </source>
</evidence>
<dbReference type="Gene3D" id="3.10.450.50">
    <property type="match status" value="1"/>
</dbReference>
<dbReference type="Proteomes" id="UP000181790">
    <property type="component" value="Unassembled WGS sequence"/>
</dbReference>
<feature type="domain" description="Flavinylation-associated cytochrome" evidence="2">
    <location>
        <begin position="6"/>
        <end position="57"/>
    </location>
</feature>
<dbReference type="InterPro" id="IPR032710">
    <property type="entry name" value="NTF2-like_dom_sf"/>
</dbReference>
<name>A0A1S2VGE3_9BACT</name>
<evidence type="ECO:0000259" key="3">
    <source>
        <dbReference type="Pfam" id="PF14534"/>
    </source>
</evidence>
<dbReference type="AlphaFoldDB" id="A0A1S2VGE3"/>
<keyword evidence="1" id="KW-1133">Transmembrane helix</keyword>
<feature type="transmembrane region" description="Helical" evidence="1">
    <location>
        <begin position="76"/>
        <end position="97"/>
    </location>
</feature>
<evidence type="ECO:0000256" key="1">
    <source>
        <dbReference type="SAM" id="Phobius"/>
    </source>
</evidence>
<dbReference type="OrthoDB" id="947651at2"/>
<proteinExistence type="predicted"/>
<sequence length="228" mass="23962">MKSKHFVSLSVAASFAVLATTGLLIYFGQGNHIIDHTHAWMGILFFSGAVFHITNNWASIKGYSINRKGGGLKRELIIPVLVVALFTTGIAADWPVFKDLANAGKKLFGPKRKERGLSQAAADSIARKVTADFQKAMTAGDTASLARLLTDKALVNTGDSTFKTKADVLALPAATGTAAVQVDQATMVDEKVIVSAGTVSAGAGKKPFTGVLNEAGGSWKIAAWQVSQ</sequence>
<comment type="caution">
    <text evidence="4">The sequence shown here is derived from an EMBL/GenBank/DDBJ whole genome shotgun (WGS) entry which is preliminary data.</text>
</comment>
<gene>
    <name evidence="4" type="ORF">BLX24_19825</name>
</gene>
<evidence type="ECO:0000313" key="5">
    <source>
        <dbReference type="Proteomes" id="UP000181790"/>
    </source>
</evidence>
<accession>A0A1S2VGE3</accession>
<protein>
    <recommendedName>
        <fullName evidence="6">DUF4405 domain-containing protein</fullName>
    </recommendedName>
</protein>
<reference evidence="4 5" key="1">
    <citation type="submission" date="2016-10" db="EMBL/GenBank/DDBJ databases">
        <title>Arsenicibacter rosenii gen. nov., sp. nov., an efficient arsenic-methylating bacterium isolated from an arsenic-contaminated paddy soil.</title>
        <authorList>
            <person name="Huang K."/>
        </authorList>
    </citation>
    <scope>NUCLEOTIDE SEQUENCE [LARGE SCALE GENOMIC DNA]</scope>
    <source>
        <strain evidence="4 5">SM-1</strain>
    </source>
</reference>
<organism evidence="4 5">
    <name type="scientific">Arsenicibacter rosenii</name>
    <dbReference type="NCBI Taxonomy" id="1750698"/>
    <lineage>
        <taxon>Bacteria</taxon>
        <taxon>Pseudomonadati</taxon>
        <taxon>Bacteroidota</taxon>
        <taxon>Cytophagia</taxon>
        <taxon>Cytophagales</taxon>
        <taxon>Spirosomataceae</taxon>
        <taxon>Arsenicibacter</taxon>
    </lineage>
</organism>
<feature type="domain" description="DUF4440" evidence="3">
    <location>
        <begin position="127"/>
        <end position="198"/>
    </location>
</feature>
<dbReference type="InterPro" id="IPR025517">
    <property type="entry name" value="DUF4405"/>
</dbReference>
<feature type="transmembrane region" description="Helical" evidence="1">
    <location>
        <begin position="7"/>
        <end position="27"/>
    </location>
</feature>
<keyword evidence="1" id="KW-0812">Transmembrane</keyword>
<evidence type="ECO:0000313" key="4">
    <source>
        <dbReference type="EMBL" id="OIN57480.1"/>
    </source>
</evidence>
<evidence type="ECO:0008006" key="6">
    <source>
        <dbReference type="Google" id="ProtNLM"/>
    </source>
</evidence>
<feature type="transmembrane region" description="Helical" evidence="1">
    <location>
        <begin position="39"/>
        <end position="55"/>
    </location>
</feature>
<keyword evidence="5" id="KW-1185">Reference proteome</keyword>
<dbReference type="SUPFAM" id="SSF54427">
    <property type="entry name" value="NTF2-like"/>
    <property type="match status" value="1"/>
</dbReference>
<dbReference type="RefSeq" id="WP_071504941.1">
    <property type="nucleotide sequence ID" value="NZ_MORL01000012.1"/>
</dbReference>
<dbReference type="EMBL" id="MORL01000012">
    <property type="protein sequence ID" value="OIN57480.1"/>
    <property type="molecule type" value="Genomic_DNA"/>
</dbReference>
<keyword evidence="1" id="KW-0472">Membrane</keyword>
<dbReference type="InterPro" id="IPR027843">
    <property type="entry name" value="DUF4440"/>
</dbReference>
<dbReference type="Pfam" id="PF14534">
    <property type="entry name" value="DUF4440"/>
    <property type="match status" value="1"/>
</dbReference>